<dbReference type="EMBL" id="LAYJ01000027">
    <property type="protein sequence ID" value="KKI52326.1"/>
    <property type="molecule type" value="Genomic_DNA"/>
</dbReference>
<evidence type="ECO:0000313" key="1">
    <source>
        <dbReference type="EMBL" id="KKI52326.1"/>
    </source>
</evidence>
<dbReference type="PATRIC" id="fig|270498.16.peg.2400"/>
<keyword evidence="2" id="KW-1185">Reference proteome</keyword>
<evidence type="ECO:0000313" key="2">
    <source>
        <dbReference type="Proteomes" id="UP000034076"/>
    </source>
</evidence>
<gene>
    <name evidence="1" type="ORF">CHK_0158</name>
</gene>
<reference evidence="1 2" key="1">
    <citation type="submission" date="2015-04" db="EMBL/GenBank/DDBJ databases">
        <title>Draft genome sequence of bacteremic isolate Catabacter hongkongensis type strain HKU16T.</title>
        <authorList>
            <person name="Lau S.K."/>
            <person name="Teng J.L."/>
            <person name="Huang Y."/>
            <person name="Curreem S.O."/>
            <person name="Tsui S.K."/>
            <person name="Woo P.C."/>
        </authorList>
    </citation>
    <scope>NUCLEOTIDE SEQUENCE [LARGE SCALE GENOMIC DNA]</scope>
    <source>
        <strain evidence="1 2">HKU16</strain>
    </source>
</reference>
<dbReference type="AlphaFoldDB" id="A0A0M2NMU8"/>
<dbReference type="Proteomes" id="UP000034076">
    <property type="component" value="Unassembled WGS sequence"/>
</dbReference>
<dbReference type="OrthoDB" id="1070658at2"/>
<name>A0A0M2NMU8_9FIRM</name>
<sequence length="199" mass="23419">MPEAVQVQDDPEKRYIIWSNVNLDYERDWKADLEEQYPDLSDDERMQIMYESNREYLDYERMNLNINLNTSILVIADLGLWNGRHQGYKEIESGNIKDCLSDESDMCEWYVDSKGDFRCDAYHHDGTNHYLYRAVKDSITEDQYKFLLSDIYMGKDCTNEIAWLTERIGDKIGKVYGWDIGKEAAVEPPPGLETEEQEL</sequence>
<dbReference type="RefSeq" id="WP_046442029.1">
    <property type="nucleotide sequence ID" value="NZ_LAYJ01000027.1"/>
</dbReference>
<comment type="caution">
    <text evidence="1">The sequence shown here is derived from an EMBL/GenBank/DDBJ whole genome shotgun (WGS) entry which is preliminary data.</text>
</comment>
<dbReference type="STRING" id="270498.CHK_0158"/>
<proteinExistence type="predicted"/>
<protein>
    <submittedName>
        <fullName evidence="1">Uncharacterized protein</fullName>
    </submittedName>
</protein>
<accession>A0A0M2NMU8</accession>
<organism evidence="1 2">
    <name type="scientific">Christensenella hongkongensis</name>
    <dbReference type="NCBI Taxonomy" id="270498"/>
    <lineage>
        <taxon>Bacteria</taxon>
        <taxon>Bacillati</taxon>
        <taxon>Bacillota</taxon>
        <taxon>Clostridia</taxon>
        <taxon>Christensenellales</taxon>
        <taxon>Christensenellaceae</taxon>
        <taxon>Christensenella</taxon>
    </lineage>
</organism>